<keyword evidence="1" id="KW-0805">Transcription regulation</keyword>
<evidence type="ECO:0000256" key="1">
    <source>
        <dbReference type="ARBA" id="ARBA00023015"/>
    </source>
</evidence>
<keyword evidence="7" id="KW-1185">Reference proteome</keyword>
<comment type="caution">
    <text evidence="6">The sequence shown here is derived from an EMBL/GenBank/DDBJ whole genome shotgun (WGS) entry which is preliminary data.</text>
</comment>
<gene>
    <name evidence="6" type="ORF">DC3_41410</name>
</gene>
<dbReference type="Gene3D" id="1.10.10.60">
    <property type="entry name" value="Homeodomain-like"/>
    <property type="match status" value="1"/>
</dbReference>
<dbReference type="Pfam" id="PF00440">
    <property type="entry name" value="TetR_N"/>
    <property type="match status" value="1"/>
</dbReference>
<dbReference type="GO" id="GO:0000976">
    <property type="term" value="F:transcription cis-regulatory region binding"/>
    <property type="evidence" value="ECO:0007669"/>
    <property type="project" value="TreeGrafter"/>
</dbReference>
<evidence type="ECO:0000313" key="6">
    <source>
        <dbReference type="EMBL" id="GEM48506.1"/>
    </source>
</evidence>
<evidence type="ECO:0000259" key="5">
    <source>
        <dbReference type="PROSITE" id="PS50977"/>
    </source>
</evidence>
<dbReference type="Pfam" id="PF13305">
    <property type="entry name" value="TetR_C_33"/>
    <property type="match status" value="1"/>
</dbReference>
<evidence type="ECO:0000256" key="3">
    <source>
        <dbReference type="ARBA" id="ARBA00023163"/>
    </source>
</evidence>
<dbReference type="InterPro" id="IPR025996">
    <property type="entry name" value="MT1864/Rv1816-like_C"/>
</dbReference>
<evidence type="ECO:0000313" key="7">
    <source>
        <dbReference type="Proteomes" id="UP000321306"/>
    </source>
</evidence>
<dbReference type="Proteomes" id="UP000321306">
    <property type="component" value="Unassembled WGS sequence"/>
</dbReference>
<dbReference type="AlphaFoldDB" id="A0A511N7R2"/>
<sequence>MPRKGLDREQVLDAAEQIANQEGLQALTIARLAAALNIKPPSLYNHIESLDQLIDGLTVRGMRMMIDLTRDAAAGKSCKDALCAVAHVHRNAARTRPGLYTATQVSVQKFGPEAQELAGVYLQVILSVLQGYHLEEEQALHAVRILRALLKGFIDLELGGGFGMPLKIDETFQVMLDTFDAGLRRTGG</sequence>
<dbReference type="InterPro" id="IPR009057">
    <property type="entry name" value="Homeodomain-like_sf"/>
</dbReference>
<reference evidence="6 7" key="1">
    <citation type="submission" date="2019-07" db="EMBL/GenBank/DDBJ databases">
        <title>Whole genome shotgun sequence of Deinococcus cellulosilyticus NBRC 106333.</title>
        <authorList>
            <person name="Hosoyama A."/>
            <person name="Uohara A."/>
            <person name="Ohji S."/>
            <person name="Ichikawa N."/>
        </authorList>
    </citation>
    <scope>NUCLEOTIDE SEQUENCE [LARGE SCALE GENOMIC DNA]</scope>
    <source>
        <strain evidence="6 7">NBRC 106333</strain>
    </source>
</reference>
<dbReference type="OrthoDB" id="71867at2"/>
<dbReference type="InterPro" id="IPR001647">
    <property type="entry name" value="HTH_TetR"/>
</dbReference>
<dbReference type="Gene3D" id="1.10.357.10">
    <property type="entry name" value="Tetracycline Repressor, domain 2"/>
    <property type="match status" value="1"/>
</dbReference>
<feature type="domain" description="HTH tetR-type" evidence="5">
    <location>
        <begin position="5"/>
        <end position="65"/>
    </location>
</feature>
<dbReference type="InterPro" id="IPR036271">
    <property type="entry name" value="Tet_transcr_reg_TetR-rel_C_sf"/>
</dbReference>
<dbReference type="PANTHER" id="PTHR30055:SF151">
    <property type="entry name" value="TRANSCRIPTIONAL REGULATORY PROTEIN"/>
    <property type="match status" value="1"/>
</dbReference>
<evidence type="ECO:0000256" key="4">
    <source>
        <dbReference type="PROSITE-ProRule" id="PRU00335"/>
    </source>
</evidence>
<name>A0A511N7R2_DEIC1</name>
<dbReference type="PROSITE" id="PS50977">
    <property type="entry name" value="HTH_TETR_2"/>
    <property type="match status" value="1"/>
</dbReference>
<proteinExistence type="predicted"/>
<keyword evidence="3" id="KW-0804">Transcription</keyword>
<evidence type="ECO:0000256" key="2">
    <source>
        <dbReference type="ARBA" id="ARBA00023125"/>
    </source>
</evidence>
<keyword evidence="2 4" id="KW-0238">DNA-binding</keyword>
<dbReference type="EMBL" id="BJXB01000021">
    <property type="protein sequence ID" value="GEM48506.1"/>
    <property type="molecule type" value="Genomic_DNA"/>
</dbReference>
<accession>A0A511N7R2</accession>
<organism evidence="6 7">
    <name type="scientific">Deinococcus cellulosilyticus (strain DSM 18568 / NBRC 106333 / KACC 11606 / 5516J-15)</name>
    <dbReference type="NCBI Taxonomy" id="1223518"/>
    <lineage>
        <taxon>Bacteria</taxon>
        <taxon>Thermotogati</taxon>
        <taxon>Deinococcota</taxon>
        <taxon>Deinococci</taxon>
        <taxon>Deinococcales</taxon>
        <taxon>Deinococcaceae</taxon>
        <taxon>Deinococcus</taxon>
    </lineage>
</organism>
<dbReference type="GO" id="GO:0003700">
    <property type="term" value="F:DNA-binding transcription factor activity"/>
    <property type="evidence" value="ECO:0007669"/>
    <property type="project" value="TreeGrafter"/>
</dbReference>
<dbReference type="SUPFAM" id="SSF48498">
    <property type="entry name" value="Tetracyclin repressor-like, C-terminal domain"/>
    <property type="match status" value="1"/>
</dbReference>
<dbReference type="RefSeq" id="WP_146887623.1">
    <property type="nucleotide sequence ID" value="NZ_BJXB01000021.1"/>
</dbReference>
<dbReference type="PANTHER" id="PTHR30055">
    <property type="entry name" value="HTH-TYPE TRANSCRIPTIONAL REGULATOR RUTR"/>
    <property type="match status" value="1"/>
</dbReference>
<feature type="DNA-binding region" description="H-T-H motif" evidence="4">
    <location>
        <begin position="28"/>
        <end position="47"/>
    </location>
</feature>
<dbReference type="SUPFAM" id="SSF46689">
    <property type="entry name" value="Homeodomain-like"/>
    <property type="match status" value="1"/>
</dbReference>
<protein>
    <submittedName>
        <fullName evidence="6">TetR family transcriptional regulator</fullName>
    </submittedName>
</protein>
<dbReference type="InterPro" id="IPR050109">
    <property type="entry name" value="HTH-type_TetR-like_transc_reg"/>
</dbReference>